<dbReference type="Proteomes" id="UP001405405">
    <property type="component" value="Unassembled WGS sequence"/>
</dbReference>
<feature type="coiled-coil region" evidence="1">
    <location>
        <begin position="58"/>
        <end position="92"/>
    </location>
</feature>
<proteinExistence type="predicted"/>
<keyword evidence="1" id="KW-0175">Coiled coil</keyword>
<keyword evidence="3" id="KW-1185">Reference proteome</keyword>
<comment type="caution">
    <text evidence="2">The sequence shown here is derived from an EMBL/GenBank/DDBJ whole genome shotgun (WGS) entry which is preliminary data.</text>
</comment>
<evidence type="ECO:0000256" key="1">
    <source>
        <dbReference type="SAM" id="Coils"/>
    </source>
</evidence>
<dbReference type="RefSeq" id="WP_104946969.1">
    <property type="nucleotide sequence ID" value="NZ_JAYFSJ010000001.1"/>
</dbReference>
<evidence type="ECO:0000313" key="3">
    <source>
        <dbReference type="Proteomes" id="UP001405405"/>
    </source>
</evidence>
<protein>
    <submittedName>
        <fullName evidence="2">Uncharacterized protein</fullName>
    </submittedName>
</protein>
<name>A0ABV0CDD2_9NEIS</name>
<accession>A0ABV0CDD2</accession>
<gene>
    <name evidence="2" type="ORF">VA599_00445</name>
</gene>
<evidence type="ECO:0000313" key="2">
    <source>
        <dbReference type="EMBL" id="MEN7429190.1"/>
    </source>
</evidence>
<sequence>MIKIVVDTTIHQGPTKADLPELAARLERMKTSQTALRAAYSSLERQAAESLSEFAVHLAEARRDAAHERDRADRLEKQLEASDKLVDELRGAIVLFKLPLDSRENAIGIVRGAAA</sequence>
<reference evidence="2 3" key="1">
    <citation type="submission" date="2023-12" db="EMBL/GenBank/DDBJ databases">
        <title>Chromobacterium sp. strain TRC.1.1.SA producing antimicrobial pigment.</title>
        <authorList>
            <person name="Verma N."/>
            <person name="Choksket S."/>
            <person name="Pinnaka A.K."/>
            <person name="Korpole S."/>
        </authorList>
    </citation>
    <scope>NUCLEOTIDE SEQUENCE [LARGE SCALE GENOMIC DNA]</scope>
    <source>
        <strain evidence="2 3">TRC1.1.SA</strain>
    </source>
</reference>
<dbReference type="EMBL" id="JAYFSJ010000001">
    <property type="protein sequence ID" value="MEN7429190.1"/>
    <property type="molecule type" value="Genomic_DNA"/>
</dbReference>
<organism evidence="2 3">
    <name type="scientific">Chromobacterium indicum</name>
    <dbReference type="NCBI Taxonomy" id="3110228"/>
    <lineage>
        <taxon>Bacteria</taxon>
        <taxon>Pseudomonadati</taxon>
        <taxon>Pseudomonadota</taxon>
        <taxon>Betaproteobacteria</taxon>
        <taxon>Neisseriales</taxon>
        <taxon>Chromobacteriaceae</taxon>
        <taxon>Chromobacterium</taxon>
    </lineage>
</organism>